<accession>A0A8T9CE60</accession>
<evidence type="ECO:0000313" key="2">
    <source>
        <dbReference type="EMBL" id="TVY82817.1"/>
    </source>
</evidence>
<proteinExistence type="inferred from homology"/>
<protein>
    <submittedName>
        <fullName evidence="2">Short-chain dehydrogenase/reductase tropE</fullName>
    </submittedName>
</protein>
<dbReference type="OrthoDB" id="1933717at2759"/>
<dbReference type="Pfam" id="PF00106">
    <property type="entry name" value="adh_short"/>
    <property type="match status" value="1"/>
</dbReference>
<dbReference type="InterPro" id="IPR051468">
    <property type="entry name" value="Fungal_SecMetab_SDRs"/>
</dbReference>
<evidence type="ECO:0000256" key="1">
    <source>
        <dbReference type="ARBA" id="ARBA00006484"/>
    </source>
</evidence>
<dbReference type="Gene3D" id="3.40.50.720">
    <property type="entry name" value="NAD(P)-binding Rossmann-like Domain"/>
    <property type="match status" value="1"/>
</dbReference>
<dbReference type="PANTHER" id="PTHR43544:SF32">
    <property type="entry name" value="CHAIN DEHYDROGENASE, PUTATIVE (AFU_ORTHOLOGUE AFUA_5G01530)-RELATED"/>
    <property type="match status" value="1"/>
</dbReference>
<comment type="similarity">
    <text evidence="1">Belongs to the short-chain dehydrogenases/reductases (SDR) family.</text>
</comment>
<sequence>MTAAHVKVLITGSNQGIGFETAKNLLRNSSKYHVIIGSRNPAKGEEAINALKALPDITGTCEFVQLDVTDDKSVDDAAVKIGKEHGYLDILVNNAGIYDRNPTPREALRAILAVNVVGVVSVTEAFLPLLRKSKEPRLIFVGSSVGSISQAADPNSKYYAPMANEYRCSKAAVNMLMTQYWVKLGKDVFKVFGADPGLVATNFVDPDVTRKRGAAEPEIGGERIATVVRGNRDADVGRVCGEYGISPW</sequence>
<dbReference type="AlphaFoldDB" id="A0A8T9CE60"/>
<dbReference type="InterPro" id="IPR036291">
    <property type="entry name" value="NAD(P)-bd_dom_sf"/>
</dbReference>
<dbReference type="PANTHER" id="PTHR43544">
    <property type="entry name" value="SHORT-CHAIN DEHYDROGENASE/REDUCTASE"/>
    <property type="match status" value="1"/>
</dbReference>
<keyword evidence="3" id="KW-1185">Reference proteome</keyword>
<dbReference type="GO" id="GO:0005737">
    <property type="term" value="C:cytoplasm"/>
    <property type="evidence" value="ECO:0007669"/>
    <property type="project" value="TreeGrafter"/>
</dbReference>
<dbReference type="GO" id="GO:0016491">
    <property type="term" value="F:oxidoreductase activity"/>
    <property type="evidence" value="ECO:0007669"/>
    <property type="project" value="TreeGrafter"/>
</dbReference>
<gene>
    <name evidence="2" type="primary">tropE_4</name>
    <name evidence="2" type="ORF">LSUE1_G002915</name>
</gene>
<dbReference type="EMBL" id="QGMK01000271">
    <property type="protein sequence ID" value="TVY82817.1"/>
    <property type="molecule type" value="Genomic_DNA"/>
</dbReference>
<reference evidence="2 3" key="1">
    <citation type="submission" date="2018-05" db="EMBL/GenBank/DDBJ databases">
        <title>Genome sequencing and assembly of the regulated plant pathogen Lachnellula willkommii and related sister species for the development of diagnostic species identification markers.</title>
        <authorList>
            <person name="Giroux E."/>
            <person name="Bilodeau G."/>
        </authorList>
    </citation>
    <scope>NUCLEOTIDE SEQUENCE [LARGE SCALE GENOMIC DNA]</scope>
    <source>
        <strain evidence="2 3">CBS 268.59</strain>
    </source>
</reference>
<dbReference type="SUPFAM" id="SSF51735">
    <property type="entry name" value="NAD(P)-binding Rossmann-fold domains"/>
    <property type="match status" value="1"/>
</dbReference>
<dbReference type="InterPro" id="IPR002347">
    <property type="entry name" value="SDR_fam"/>
</dbReference>
<dbReference type="Proteomes" id="UP000469558">
    <property type="component" value="Unassembled WGS sequence"/>
</dbReference>
<dbReference type="PRINTS" id="PR00081">
    <property type="entry name" value="GDHRDH"/>
</dbReference>
<evidence type="ECO:0000313" key="3">
    <source>
        <dbReference type="Proteomes" id="UP000469558"/>
    </source>
</evidence>
<dbReference type="GO" id="GO:0019748">
    <property type="term" value="P:secondary metabolic process"/>
    <property type="evidence" value="ECO:0007669"/>
    <property type="project" value="TreeGrafter"/>
</dbReference>
<organism evidence="2 3">
    <name type="scientific">Lachnellula suecica</name>
    <dbReference type="NCBI Taxonomy" id="602035"/>
    <lineage>
        <taxon>Eukaryota</taxon>
        <taxon>Fungi</taxon>
        <taxon>Dikarya</taxon>
        <taxon>Ascomycota</taxon>
        <taxon>Pezizomycotina</taxon>
        <taxon>Leotiomycetes</taxon>
        <taxon>Helotiales</taxon>
        <taxon>Lachnaceae</taxon>
        <taxon>Lachnellula</taxon>
    </lineage>
</organism>
<name>A0A8T9CE60_9HELO</name>
<comment type="caution">
    <text evidence="2">The sequence shown here is derived from an EMBL/GenBank/DDBJ whole genome shotgun (WGS) entry which is preliminary data.</text>
</comment>